<feature type="compositionally biased region" description="Basic and acidic residues" evidence="4">
    <location>
        <begin position="41"/>
        <end position="65"/>
    </location>
</feature>
<accession>A0A7J8D5K2</accession>
<keyword evidence="2" id="KW-0547">Nucleotide-binding</keyword>
<name>A0A7J8D5K2_ROUAE</name>
<comment type="caution">
    <text evidence="7">The sequence shown here is derived from an EMBL/GenBank/DDBJ whole genome shotgun (WGS) entry which is preliminary data.</text>
</comment>
<evidence type="ECO:0000313" key="7">
    <source>
        <dbReference type="EMBL" id="KAF6418418.1"/>
    </source>
</evidence>
<keyword evidence="5" id="KW-1133">Transmembrane helix</keyword>
<comment type="similarity">
    <text evidence="1">Belongs to the TRAFAC class TrmE-Era-EngA-EngB-Septin-like GTPase superfamily. AIG1/Toc34/Toc159-like paraseptin GTPase family. IAN subfamily.</text>
</comment>
<dbReference type="CDD" id="cd01852">
    <property type="entry name" value="AIG1"/>
    <property type="match status" value="1"/>
</dbReference>
<dbReference type="FunFam" id="3.40.50.300:FF:000366">
    <property type="entry name" value="GTPase, IMAP family member 2"/>
    <property type="match status" value="1"/>
</dbReference>
<sequence length="406" mass="45001">MERGGRKAARRGEKERREEEIGPQTCGREVRKGSGGKSRRVTRDSRGRGQGGRERKEGTQQRGERGGAAMEQNACSHSGPHTKNRHARGSELRIVLVGRTGTGRSATGNSILRKQAFVSQLRPQTLTKTCSESRGCWGDRELVVIDTPDMFSGRDPSEALYQEVQRCYLLSAPGPHVLLLVTQMGRFTTQDQQAAQRIKEIFGEDAMSHTIVLFSRKEDLAGGSLTEYIHETENQALSKLVAACGGRACAFDNRATGSDRDDQVKELMDLIEGLVMEKRGDHYTNGLYGLITGSGGGPEGSGERFKDFKGALIKFMEIQRRGTTTARENGLKGALMKILVCILFCIRFSVKWLILLFCVLLRICNFFYRLLCSMCYLSCSLPLIILKKFTIISGKATGLKHKTPQL</sequence>
<keyword evidence="5" id="KW-0812">Transmembrane</keyword>
<dbReference type="Gene3D" id="3.40.50.300">
    <property type="entry name" value="P-loop containing nucleotide triphosphate hydrolases"/>
    <property type="match status" value="1"/>
</dbReference>
<proteinExistence type="inferred from homology"/>
<keyword evidence="8" id="KW-1185">Reference proteome</keyword>
<feature type="transmembrane region" description="Helical" evidence="5">
    <location>
        <begin position="334"/>
        <end position="354"/>
    </location>
</feature>
<dbReference type="AlphaFoldDB" id="A0A7J8D5K2"/>
<dbReference type="InterPro" id="IPR006703">
    <property type="entry name" value="G_AIG1"/>
</dbReference>
<dbReference type="PROSITE" id="PS51720">
    <property type="entry name" value="G_AIG1"/>
    <property type="match status" value="1"/>
</dbReference>
<dbReference type="EMBL" id="JACASE010000013">
    <property type="protein sequence ID" value="KAF6418418.1"/>
    <property type="molecule type" value="Genomic_DNA"/>
</dbReference>
<protein>
    <submittedName>
        <fullName evidence="7">GTPase, IMAP family member 2</fullName>
    </submittedName>
</protein>
<evidence type="ECO:0000256" key="3">
    <source>
        <dbReference type="ARBA" id="ARBA00023134"/>
    </source>
</evidence>
<dbReference type="PANTHER" id="PTHR10903">
    <property type="entry name" value="GTPASE, IMAP FAMILY MEMBER-RELATED"/>
    <property type="match status" value="1"/>
</dbReference>
<dbReference type="SUPFAM" id="SSF52540">
    <property type="entry name" value="P-loop containing nucleoside triphosphate hydrolases"/>
    <property type="match status" value="1"/>
</dbReference>
<dbReference type="OrthoDB" id="8954335at2759"/>
<evidence type="ECO:0000256" key="1">
    <source>
        <dbReference type="ARBA" id="ARBA00008535"/>
    </source>
</evidence>
<feature type="region of interest" description="Disordered" evidence="4">
    <location>
        <begin position="1"/>
        <end position="90"/>
    </location>
</feature>
<evidence type="ECO:0000313" key="8">
    <source>
        <dbReference type="Proteomes" id="UP000593571"/>
    </source>
</evidence>
<dbReference type="Pfam" id="PF04548">
    <property type="entry name" value="AIG1"/>
    <property type="match status" value="1"/>
</dbReference>
<dbReference type="Proteomes" id="UP000593571">
    <property type="component" value="Unassembled WGS sequence"/>
</dbReference>
<dbReference type="GO" id="GO:0005525">
    <property type="term" value="F:GTP binding"/>
    <property type="evidence" value="ECO:0007669"/>
    <property type="project" value="UniProtKB-KW"/>
</dbReference>
<feature type="domain" description="AIG1-type G" evidence="6">
    <location>
        <begin position="89"/>
        <end position="292"/>
    </location>
</feature>
<evidence type="ECO:0000256" key="4">
    <source>
        <dbReference type="SAM" id="MobiDB-lite"/>
    </source>
</evidence>
<dbReference type="GO" id="GO:0005783">
    <property type="term" value="C:endoplasmic reticulum"/>
    <property type="evidence" value="ECO:0007669"/>
    <property type="project" value="TreeGrafter"/>
</dbReference>
<feature type="transmembrane region" description="Helical" evidence="5">
    <location>
        <begin position="366"/>
        <end position="386"/>
    </location>
</feature>
<feature type="compositionally biased region" description="Basic and acidic residues" evidence="4">
    <location>
        <begin position="1"/>
        <end position="20"/>
    </location>
</feature>
<reference evidence="7 8" key="1">
    <citation type="journal article" date="2020" name="Nature">
        <title>Six reference-quality genomes reveal evolution of bat adaptations.</title>
        <authorList>
            <person name="Jebb D."/>
            <person name="Huang Z."/>
            <person name="Pippel M."/>
            <person name="Hughes G.M."/>
            <person name="Lavrichenko K."/>
            <person name="Devanna P."/>
            <person name="Winkler S."/>
            <person name="Jermiin L.S."/>
            <person name="Skirmuntt E.C."/>
            <person name="Katzourakis A."/>
            <person name="Burkitt-Gray L."/>
            <person name="Ray D.A."/>
            <person name="Sullivan K.A.M."/>
            <person name="Roscito J.G."/>
            <person name="Kirilenko B.M."/>
            <person name="Davalos L.M."/>
            <person name="Corthals A.P."/>
            <person name="Power M.L."/>
            <person name="Jones G."/>
            <person name="Ransome R.D."/>
            <person name="Dechmann D.K.N."/>
            <person name="Locatelli A.G."/>
            <person name="Puechmaille S.J."/>
            <person name="Fedrigo O."/>
            <person name="Jarvis E.D."/>
            <person name="Hiller M."/>
            <person name="Vernes S.C."/>
            <person name="Myers E.W."/>
            <person name="Teeling E.C."/>
        </authorList>
    </citation>
    <scope>NUCLEOTIDE SEQUENCE [LARGE SCALE GENOMIC DNA]</scope>
    <source>
        <strain evidence="7">MRouAeg1</strain>
        <tissue evidence="7">Muscle</tissue>
    </source>
</reference>
<gene>
    <name evidence="7" type="ORF">HJG63_005599</name>
</gene>
<organism evidence="7 8">
    <name type="scientific">Rousettus aegyptiacus</name>
    <name type="common">Egyptian fruit bat</name>
    <name type="synonym">Pteropus aegyptiacus</name>
    <dbReference type="NCBI Taxonomy" id="9407"/>
    <lineage>
        <taxon>Eukaryota</taxon>
        <taxon>Metazoa</taxon>
        <taxon>Chordata</taxon>
        <taxon>Craniata</taxon>
        <taxon>Vertebrata</taxon>
        <taxon>Euteleostomi</taxon>
        <taxon>Mammalia</taxon>
        <taxon>Eutheria</taxon>
        <taxon>Laurasiatheria</taxon>
        <taxon>Chiroptera</taxon>
        <taxon>Yinpterochiroptera</taxon>
        <taxon>Pteropodoidea</taxon>
        <taxon>Pteropodidae</taxon>
        <taxon>Rousettinae</taxon>
        <taxon>Rousettus</taxon>
    </lineage>
</organism>
<evidence type="ECO:0000256" key="5">
    <source>
        <dbReference type="SAM" id="Phobius"/>
    </source>
</evidence>
<keyword evidence="3" id="KW-0342">GTP-binding</keyword>
<dbReference type="InterPro" id="IPR027417">
    <property type="entry name" value="P-loop_NTPase"/>
</dbReference>
<dbReference type="InterPro" id="IPR045058">
    <property type="entry name" value="GIMA/IAN/Toc"/>
</dbReference>
<dbReference type="PANTHER" id="PTHR10903:SF7">
    <property type="entry name" value="GTPASE IMAP FAMILY MEMBER 2"/>
    <property type="match status" value="1"/>
</dbReference>
<keyword evidence="5" id="KW-0472">Membrane</keyword>
<evidence type="ECO:0000259" key="6">
    <source>
        <dbReference type="PROSITE" id="PS51720"/>
    </source>
</evidence>
<evidence type="ECO:0000256" key="2">
    <source>
        <dbReference type="ARBA" id="ARBA00022741"/>
    </source>
</evidence>